<keyword evidence="3" id="KW-1185">Reference proteome</keyword>
<protein>
    <submittedName>
        <fullName evidence="2">Uncharacterized protein</fullName>
    </submittedName>
</protein>
<dbReference type="AlphaFoldDB" id="A0A8W8MHX9"/>
<organism evidence="2 3">
    <name type="scientific">Magallana gigas</name>
    <name type="common">Pacific oyster</name>
    <name type="synonym">Crassostrea gigas</name>
    <dbReference type="NCBI Taxonomy" id="29159"/>
    <lineage>
        <taxon>Eukaryota</taxon>
        <taxon>Metazoa</taxon>
        <taxon>Spiralia</taxon>
        <taxon>Lophotrochozoa</taxon>
        <taxon>Mollusca</taxon>
        <taxon>Bivalvia</taxon>
        <taxon>Autobranchia</taxon>
        <taxon>Pteriomorphia</taxon>
        <taxon>Ostreida</taxon>
        <taxon>Ostreoidea</taxon>
        <taxon>Ostreidae</taxon>
        <taxon>Magallana</taxon>
    </lineage>
</organism>
<keyword evidence="1" id="KW-0472">Membrane</keyword>
<evidence type="ECO:0000256" key="1">
    <source>
        <dbReference type="SAM" id="Phobius"/>
    </source>
</evidence>
<feature type="transmembrane region" description="Helical" evidence="1">
    <location>
        <begin position="48"/>
        <end position="66"/>
    </location>
</feature>
<keyword evidence="1" id="KW-1133">Transmembrane helix</keyword>
<proteinExistence type="predicted"/>
<sequence>MDVVKACKETSQEECQNEYYGWSGNSCSQKESENQCNERNDVLCPLTIVFSVVLVFVGSALNFFYWKRQNSDKTERSCTKNSTDNINDNITSTVQHYMEINEADRQITYDENICYTNLNLQL</sequence>
<evidence type="ECO:0000313" key="3">
    <source>
        <dbReference type="Proteomes" id="UP000005408"/>
    </source>
</evidence>
<evidence type="ECO:0000313" key="2">
    <source>
        <dbReference type="EnsemblMetazoa" id="G34293.1:cds"/>
    </source>
</evidence>
<dbReference type="Proteomes" id="UP000005408">
    <property type="component" value="Unassembled WGS sequence"/>
</dbReference>
<name>A0A8W8MHX9_MAGGI</name>
<dbReference type="EnsemblMetazoa" id="G34293.1">
    <property type="protein sequence ID" value="G34293.1:cds"/>
    <property type="gene ID" value="G34293"/>
</dbReference>
<keyword evidence="1" id="KW-0812">Transmembrane</keyword>
<reference evidence="2" key="1">
    <citation type="submission" date="2022-08" db="UniProtKB">
        <authorList>
            <consortium name="EnsemblMetazoa"/>
        </authorList>
    </citation>
    <scope>IDENTIFICATION</scope>
    <source>
        <strain evidence="2">05x7-T-G4-1.051#20</strain>
    </source>
</reference>
<accession>A0A8W8MHX9</accession>